<reference evidence="1" key="2">
    <citation type="submission" date="2013-03" db="EMBL/GenBank/DDBJ databases">
        <title>Split photosystem protein, linear topology, and growth of structural complexity in the recombination-driven plastid genome of Chromera velia.</title>
        <authorList>
            <person name="Janouskovec J."/>
            <person name="Sobotka R."/>
            <person name="Lai D.-H."/>
            <person name="Flegontov P."/>
            <person name="Konik P."/>
            <person name="Komenda J."/>
            <person name="Ali S."/>
            <person name="Prasil O."/>
            <person name="Pain A."/>
            <person name="Obornik M."/>
            <person name="Lukes J."/>
            <person name="Keeling P.J."/>
        </authorList>
    </citation>
    <scope>NUCLEOTIDE SEQUENCE</scope>
    <source>
        <strain evidence="1">CCMP2878</strain>
    </source>
</reference>
<accession>D9IXD7</accession>
<keyword evidence="1" id="KW-0934">Plastid</keyword>
<geneLocation type="chloroplast" evidence="1"/>
<sequence>MFKFYVAPKIRVHQHYMYAHFFFHSWAQDFMLIGINALRRTFYSRTGGYQVSRIKTSSHLNEYLPLWGFQESIFDFLAALKMLIFRGKDYNSYIGSLQSSGPILLIAAFIQLHPNICLVNKNHYLGTLLPGFKFRLYLEIVFVWQRPVHLHHLTQRVFSSFWASRAEGRYLPKLHIQSSVKGLTWKMLTEVLLLTVSSPPGGSPPLEILQGIEIILRINALALVGLLKGESHLVNTAF</sequence>
<gene>
    <name evidence="1" type="primary">rpoA</name>
</gene>
<dbReference type="EMBL" id="HM222967">
    <property type="protein sequence ID" value="ADJ66545.1"/>
    <property type="molecule type" value="Genomic_DNA"/>
</dbReference>
<proteinExistence type="predicted"/>
<name>D9IXD7_9ALVE</name>
<dbReference type="InterPro" id="IPR036643">
    <property type="entry name" value="RNApol_insert_sf"/>
</dbReference>
<organism evidence="1">
    <name type="scientific">Chromera velia</name>
    <dbReference type="NCBI Taxonomy" id="505693"/>
    <lineage>
        <taxon>Eukaryota</taxon>
        <taxon>Sar</taxon>
        <taxon>Alveolata</taxon>
        <taxon>Colpodellida</taxon>
        <taxon>Chromeraceae</taxon>
        <taxon>Chromera</taxon>
    </lineage>
</organism>
<dbReference type="RefSeq" id="YP_003795303.1">
    <property type="nucleotide sequence ID" value="NC_014340.2"/>
</dbReference>
<dbReference type="Gene3D" id="2.170.120.12">
    <property type="entry name" value="DNA-directed RNA polymerase, insert domain"/>
    <property type="match status" value="1"/>
</dbReference>
<dbReference type="AlphaFoldDB" id="D9IXD7"/>
<dbReference type="GeneID" id="9480944"/>
<reference evidence="1" key="1">
    <citation type="journal article" date="2010" name="Proc. Natl. Acad. Sci. U.S.A.">
        <title>A common red algal origin of the apicomplexan, dinoflagellate, and heterokont plastids.</title>
        <authorList>
            <person name="Janouskovec J."/>
            <person name="Horak A."/>
            <person name="Obornik M."/>
            <person name="Lukes J."/>
            <person name="Keeling P.J."/>
        </authorList>
    </citation>
    <scope>NUCLEOTIDE SEQUENCE</scope>
    <source>
        <strain evidence="1">CCMP2878</strain>
    </source>
</reference>
<keyword evidence="1" id="KW-0150">Chloroplast</keyword>
<dbReference type="SUPFAM" id="SSF56553">
    <property type="entry name" value="Insert subdomain of RNA polymerase alpha subunit"/>
    <property type="match status" value="1"/>
</dbReference>
<protein>
    <submittedName>
        <fullName evidence="1">RNA polymerase alpha subunit</fullName>
    </submittedName>
</protein>
<evidence type="ECO:0000313" key="1">
    <source>
        <dbReference type="EMBL" id="ADJ66545.1"/>
    </source>
</evidence>